<evidence type="ECO:0000313" key="1">
    <source>
        <dbReference type="EMBL" id="KAF2235842.1"/>
    </source>
</evidence>
<reference evidence="1" key="1">
    <citation type="journal article" date="2020" name="Stud. Mycol.">
        <title>101 Dothideomycetes genomes: a test case for predicting lifestyles and emergence of pathogens.</title>
        <authorList>
            <person name="Haridas S."/>
            <person name="Albert R."/>
            <person name="Binder M."/>
            <person name="Bloem J."/>
            <person name="Labutti K."/>
            <person name="Salamov A."/>
            <person name="Andreopoulos B."/>
            <person name="Baker S."/>
            <person name="Barry K."/>
            <person name="Bills G."/>
            <person name="Bluhm B."/>
            <person name="Cannon C."/>
            <person name="Castanera R."/>
            <person name="Culley D."/>
            <person name="Daum C."/>
            <person name="Ezra D."/>
            <person name="Gonzalez J."/>
            <person name="Henrissat B."/>
            <person name="Kuo A."/>
            <person name="Liang C."/>
            <person name="Lipzen A."/>
            <person name="Lutzoni F."/>
            <person name="Magnuson J."/>
            <person name="Mondo S."/>
            <person name="Nolan M."/>
            <person name="Ohm R."/>
            <person name="Pangilinan J."/>
            <person name="Park H.-J."/>
            <person name="Ramirez L."/>
            <person name="Alfaro M."/>
            <person name="Sun H."/>
            <person name="Tritt A."/>
            <person name="Yoshinaga Y."/>
            <person name="Zwiers L.-H."/>
            <person name="Turgeon B."/>
            <person name="Goodwin S."/>
            <person name="Spatafora J."/>
            <person name="Crous P."/>
            <person name="Grigoriev I."/>
        </authorList>
    </citation>
    <scope>NUCLEOTIDE SEQUENCE</scope>
    <source>
        <strain evidence="1">Tuck. ex Michener</strain>
    </source>
</reference>
<name>A0A6A6HCY1_VIRVR</name>
<gene>
    <name evidence="1" type="ORF">EV356DRAFT_98412</name>
</gene>
<dbReference type="EMBL" id="ML991789">
    <property type="protein sequence ID" value="KAF2235842.1"/>
    <property type="molecule type" value="Genomic_DNA"/>
</dbReference>
<proteinExistence type="predicted"/>
<organism evidence="1 2">
    <name type="scientific">Viridothelium virens</name>
    <name type="common">Speckled blister lichen</name>
    <name type="synonym">Trypethelium virens</name>
    <dbReference type="NCBI Taxonomy" id="1048519"/>
    <lineage>
        <taxon>Eukaryota</taxon>
        <taxon>Fungi</taxon>
        <taxon>Dikarya</taxon>
        <taxon>Ascomycota</taxon>
        <taxon>Pezizomycotina</taxon>
        <taxon>Dothideomycetes</taxon>
        <taxon>Dothideomycetes incertae sedis</taxon>
        <taxon>Trypetheliales</taxon>
        <taxon>Trypetheliaceae</taxon>
        <taxon>Viridothelium</taxon>
    </lineage>
</organism>
<protein>
    <submittedName>
        <fullName evidence="1">Uncharacterized protein</fullName>
    </submittedName>
</protein>
<evidence type="ECO:0000313" key="2">
    <source>
        <dbReference type="Proteomes" id="UP000800092"/>
    </source>
</evidence>
<accession>A0A6A6HCY1</accession>
<dbReference type="AlphaFoldDB" id="A0A6A6HCY1"/>
<dbReference type="Proteomes" id="UP000800092">
    <property type="component" value="Unassembled WGS sequence"/>
</dbReference>
<keyword evidence="2" id="KW-1185">Reference proteome</keyword>
<sequence>MKWRLPFSYGPISLSRARAKSITTLCSSRWLKGTETIPSLIHIGASLGHLSYIEGAIVDGVAINGILQATAATSSSQELVGLNTMPKNTEVERKVNIVGKFSNEEEKG</sequence>